<accession>A0AAN6SLI0</accession>
<feature type="compositionally biased region" description="Low complexity" evidence="3">
    <location>
        <begin position="74"/>
        <end position="86"/>
    </location>
</feature>
<dbReference type="Proteomes" id="UP001303115">
    <property type="component" value="Unassembled WGS sequence"/>
</dbReference>
<dbReference type="InterPro" id="IPR006760">
    <property type="entry name" value="Endosulphine"/>
</dbReference>
<evidence type="ECO:0000256" key="1">
    <source>
        <dbReference type="ARBA" id="ARBA00010520"/>
    </source>
</evidence>
<comment type="similarity">
    <text evidence="1 2">Belongs to the endosulfine family.</text>
</comment>
<dbReference type="EMBL" id="MU854713">
    <property type="protein sequence ID" value="KAK4031737.1"/>
    <property type="molecule type" value="Genomic_DNA"/>
</dbReference>
<feature type="region of interest" description="Disordered" evidence="3">
    <location>
        <begin position="58"/>
        <end position="133"/>
    </location>
</feature>
<organism evidence="4 5">
    <name type="scientific">Parachaetomium inaequale</name>
    <dbReference type="NCBI Taxonomy" id="2588326"/>
    <lineage>
        <taxon>Eukaryota</taxon>
        <taxon>Fungi</taxon>
        <taxon>Dikarya</taxon>
        <taxon>Ascomycota</taxon>
        <taxon>Pezizomycotina</taxon>
        <taxon>Sordariomycetes</taxon>
        <taxon>Sordariomycetidae</taxon>
        <taxon>Sordariales</taxon>
        <taxon>Chaetomiaceae</taxon>
        <taxon>Parachaetomium</taxon>
    </lineage>
</organism>
<proteinExistence type="inferred from homology"/>
<comment type="caution">
    <text evidence="4">The sequence shown here is derived from an EMBL/GenBank/DDBJ whole genome shotgun (WGS) entry which is preliminary data.</text>
</comment>
<evidence type="ECO:0000313" key="5">
    <source>
        <dbReference type="Proteomes" id="UP001303115"/>
    </source>
</evidence>
<sequence>MDTSQSTKPRTESDKPHAQRLYGKIPSKERLLHHQLDRRTYFDSGDFALSQAHKSSDIGAVATGSEHATRESVSHPSCPVPSSSNVEGGANEQLRGKKDIDEVMSASQLHQETVIRNGNSQGKPQDMKQERSV</sequence>
<comment type="function">
    <text evidence="2">Plays an essential role in initiation of the G0 program by preventing the degradation of specific nutrient-regulated mRNAs via the 5'-3' mRNA decay pathway.</text>
</comment>
<dbReference type="AlphaFoldDB" id="A0AAN6SLI0"/>
<reference evidence="5" key="1">
    <citation type="journal article" date="2023" name="Mol. Phylogenet. Evol.">
        <title>Genome-scale phylogeny and comparative genomics of the fungal order Sordariales.</title>
        <authorList>
            <person name="Hensen N."/>
            <person name="Bonometti L."/>
            <person name="Westerberg I."/>
            <person name="Brannstrom I.O."/>
            <person name="Guillou S."/>
            <person name="Cros-Aarteil S."/>
            <person name="Calhoun S."/>
            <person name="Haridas S."/>
            <person name="Kuo A."/>
            <person name="Mondo S."/>
            <person name="Pangilinan J."/>
            <person name="Riley R."/>
            <person name="LaButti K."/>
            <person name="Andreopoulos B."/>
            <person name="Lipzen A."/>
            <person name="Chen C."/>
            <person name="Yan M."/>
            <person name="Daum C."/>
            <person name="Ng V."/>
            <person name="Clum A."/>
            <person name="Steindorff A."/>
            <person name="Ohm R.A."/>
            <person name="Martin F."/>
            <person name="Silar P."/>
            <person name="Natvig D.O."/>
            <person name="Lalanne C."/>
            <person name="Gautier V."/>
            <person name="Ament-Velasquez S.L."/>
            <person name="Kruys A."/>
            <person name="Hutchinson M.I."/>
            <person name="Powell A.J."/>
            <person name="Barry K."/>
            <person name="Miller A.N."/>
            <person name="Grigoriev I.V."/>
            <person name="Debuchy R."/>
            <person name="Gladieux P."/>
            <person name="Hiltunen Thoren M."/>
            <person name="Johannesson H."/>
        </authorList>
    </citation>
    <scope>NUCLEOTIDE SEQUENCE [LARGE SCALE GENOMIC DNA]</scope>
    <source>
        <strain evidence="5">CBS 284.82</strain>
    </source>
</reference>
<dbReference type="Pfam" id="PF04667">
    <property type="entry name" value="Endosulfine"/>
    <property type="match status" value="1"/>
</dbReference>
<keyword evidence="5" id="KW-1185">Reference proteome</keyword>
<feature type="compositionally biased region" description="Polar residues" evidence="3">
    <location>
        <begin position="105"/>
        <end position="123"/>
    </location>
</feature>
<protein>
    <recommendedName>
        <fullName evidence="2">mRNA stability protein</fullName>
    </recommendedName>
</protein>
<name>A0AAN6SLI0_9PEZI</name>
<evidence type="ECO:0000313" key="4">
    <source>
        <dbReference type="EMBL" id="KAK4031737.1"/>
    </source>
</evidence>
<evidence type="ECO:0000256" key="2">
    <source>
        <dbReference type="RuleBase" id="RU363120"/>
    </source>
</evidence>
<evidence type="ECO:0000256" key="3">
    <source>
        <dbReference type="SAM" id="MobiDB-lite"/>
    </source>
</evidence>
<gene>
    <name evidence="4" type="ORF">C8A01DRAFT_21099</name>
</gene>
<feature type="region of interest" description="Disordered" evidence="3">
    <location>
        <begin position="1"/>
        <end position="31"/>
    </location>
</feature>